<keyword evidence="3" id="KW-1185">Reference proteome</keyword>
<dbReference type="EMBL" id="RPFW01000003">
    <property type="protein sequence ID" value="TVZ04414.1"/>
    <property type="molecule type" value="Genomic_DNA"/>
</dbReference>
<feature type="transmembrane region" description="Helical" evidence="1">
    <location>
        <begin position="114"/>
        <end position="132"/>
    </location>
</feature>
<dbReference type="Proteomes" id="UP000460272">
    <property type="component" value="Unassembled WGS sequence"/>
</dbReference>
<feature type="transmembrane region" description="Helical" evidence="1">
    <location>
        <begin position="162"/>
        <end position="180"/>
    </location>
</feature>
<dbReference type="RefSeq" id="WP_145854349.1">
    <property type="nucleotide sequence ID" value="NZ_RPFW01000003.1"/>
</dbReference>
<keyword evidence="1" id="KW-0812">Transmembrane</keyword>
<accession>A0A6P2BZA2</accession>
<feature type="transmembrane region" description="Helical" evidence="1">
    <location>
        <begin position="17"/>
        <end position="37"/>
    </location>
</feature>
<evidence type="ECO:0000256" key="1">
    <source>
        <dbReference type="SAM" id="Phobius"/>
    </source>
</evidence>
<dbReference type="OrthoDB" id="5184455at2"/>
<dbReference type="AlphaFoldDB" id="A0A6P2BZA2"/>
<dbReference type="InterPro" id="IPR049500">
    <property type="entry name" value="Peptidase_M50B-like"/>
</dbReference>
<evidence type="ECO:0000313" key="2">
    <source>
        <dbReference type="EMBL" id="TVZ04414.1"/>
    </source>
</evidence>
<name>A0A6P2BZA2_9ACTN</name>
<comment type="caution">
    <text evidence="2">The sequence shown here is derived from an EMBL/GenBank/DDBJ whole genome shotgun (WGS) entry which is preliminary data.</text>
</comment>
<organism evidence="2 3">
    <name type="scientific">Trebonia kvetii</name>
    <dbReference type="NCBI Taxonomy" id="2480626"/>
    <lineage>
        <taxon>Bacteria</taxon>
        <taxon>Bacillati</taxon>
        <taxon>Actinomycetota</taxon>
        <taxon>Actinomycetes</taxon>
        <taxon>Streptosporangiales</taxon>
        <taxon>Treboniaceae</taxon>
        <taxon>Trebonia</taxon>
    </lineage>
</organism>
<evidence type="ECO:0000313" key="3">
    <source>
        <dbReference type="Proteomes" id="UP000460272"/>
    </source>
</evidence>
<reference evidence="2 3" key="1">
    <citation type="submission" date="2018-11" db="EMBL/GenBank/DDBJ databases">
        <title>Trebonia kvetii gen.nov., sp.nov., a novel acidophilic actinobacterium, and proposal of the new actinobacterial family Treboniaceae fam. nov.</title>
        <authorList>
            <person name="Rapoport D."/>
            <person name="Sagova-Mareckova M."/>
            <person name="Sedlacek I."/>
            <person name="Provaznik J."/>
            <person name="Kralova S."/>
            <person name="Pavlinic D."/>
            <person name="Benes V."/>
            <person name="Kopecky J."/>
        </authorList>
    </citation>
    <scope>NUCLEOTIDE SEQUENCE [LARGE SCALE GENOMIC DNA]</scope>
    <source>
        <strain evidence="2 3">15Tr583</strain>
    </source>
</reference>
<keyword evidence="1" id="KW-1133">Transmembrane helix</keyword>
<sequence>MAVFWDWVTGVQDAPPGWAVAVSAAVALLIVVSPRLWRLTRIAITIAHESGHAVVSLLSGRRLEGIRLHADTSGETRSRGRGRGPGIVLTALAGYLTPPLLGAGAAALIATHRVTLLLSLLLVMLAATLLMVRNWYGALAVLATGGALFAVIWLAAPALRGAFGYGVAWFLLFGGVRPVAELARTRRQAKRWPQGQRLASGHAPAAASDADQLAWLTGVPGGLWVFLFALVATGALILGARLLVPWPAHLLPARPLSGR</sequence>
<protein>
    <submittedName>
        <fullName evidence="2">M50 family peptidase</fullName>
    </submittedName>
</protein>
<dbReference type="Pfam" id="PF13398">
    <property type="entry name" value="Peptidase_M50B"/>
    <property type="match status" value="1"/>
</dbReference>
<gene>
    <name evidence="2" type="ORF">EAS64_18795</name>
</gene>
<feature type="transmembrane region" description="Helical" evidence="1">
    <location>
        <begin position="87"/>
        <end position="108"/>
    </location>
</feature>
<keyword evidence="1" id="KW-0472">Membrane</keyword>
<proteinExistence type="predicted"/>
<feature type="transmembrane region" description="Helical" evidence="1">
    <location>
        <begin position="223"/>
        <end position="244"/>
    </location>
</feature>
<feature type="transmembrane region" description="Helical" evidence="1">
    <location>
        <begin position="139"/>
        <end position="156"/>
    </location>
</feature>